<dbReference type="AlphaFoldDB" id="D1Q0C7"/>
<organism evidence="6 7">
    <name type="scientific">Hallella bergensis DSM 17361</name>
    <dbReference type="NCBI Taxonomy" id="585502"/>
    <lineage>
        <taxon>Bacteria</taxon>
        <taxon>Pseudomonadati</taxon>
        <taxon>Bacteroidota</taxon>
        <taxon>Bacteroidia</taxon>
        <taxon>Bacteroidales</taxon>
        <taxon>Prevotellaceae</taxon>
        <taxon>Hallella</taxon>
    </lineage>
</organism>
<keyword evidence="7" id="KW-1185">Reference proteome</keyword>
<dbReference type="InterPro" id="IPR025269">
    <property type="entry name" value="SAM-like_dom"/>
</dbReference>
<dbReference type="InterPro" id="IPR044068">
    <property type="entry name" value="CB"/>
</dbReference>
<evidence type="ECO:0000313" key="6">
    <source>
        <dbReference type="EMBL" id="EFA42912.1"/>
    </source>
</evidence>
<protein>
    <recommendedName>
        <fullName evidence="5">Core-binding (CB) domain-containing protein</fullName>
    </recommendedName>
</protein>
<evidence type="ECO:0000256" key="4">
    <source>
        <dbReference type="PROSITE-ProRule" id="PRU01248"/>
    </source>
</evidence>
<proteinExistence type="predicted"/>
<dbReference type="InterPro" id="IPR013762">
    <property type="entry name" value="Integrase-like_cat_sf"/>
</dbReference>
<evidence type="ECO:0000313" key="7">
    <source>
        <dbReference type="Proteomes" id="UP000003160"/>
    </source>
</evidence>
<sequence length="401" mass="46594">MATLKAVIKRGNKRADGTWNVVIRFTHSGKVRFIPTTMYVTKKDMTASYKIKNAVILDKCNEIIKVFRERVNELNLEFNDIDIDTIIDYMLKKREVGDISFTDFAEIWMDTHSDKKGILNYKTALNAFKAFCGREDILCQEVTTKSMKSFESSLKDRPRAQSSYPLYIKVIFNAAREYYNDEDNGIIRIKHSLNRYKPVRQSVAKKRALDVDTIRRIFALSYECKGVKRIYNRRDLALDCFKLSFCLLGINTADLYNATNFDGKTIIYNRTKTKDRRSDQAEIQVDVPPCIMHIVNKYRDDERIFEFHKRYYDMKSFNKAVNIGLKEVGREVGVDNLQFYAARHSLATIAVNDVGISKYIVNDMLNHTDPALRVTELYIKKDFKAINEANIKVLDYVLKTS</sequence>
<feature type="domain" description="Core-binding (CB)" evidence="5">
    <location>
        <begin position="99"/>
        <end position="176"/>
    </location>
</feature>
<reference evidence="6 7" key="1">
    <citation type="submission" date="2009-10" db="EMBL/GenBank/DDBJ databases">
        <authorList>
            <person name="Qin X."/>
            <person name="Bachman B."/>
            <person name="Battles P."/>
            <person name="Bell A."/>
            <person name="Bess C."/>
            <person name="Bickham C."/>
            <person name="Chaboub L."/>
            <person name="Chen D."/>
            <person name="Coyle M."/>
            <person name="Deiros D.R."/>
            <person name="Dinh H."/>
            <person name="Forbes L."/>
            <person name="Fowler G."/>
            <person name="Francisco L."/>
            <person name="Fu Q."/>
            <person name="Gubbala S."/>
            <person name="Hale W."/>
            <person name="Han Y."/>
            <person name="Hemphill L."/>
            <person name="Highlander S.K."/>
            <person name="Hirani K."/>
            <person name="Hogues M."/>
            <person name="Jackson L."/>
            <person name="Jakkamsetti A."/>
            <person name="Javaid M."/>
            <person name="Jiang H."/>
            <person name="Korchina V."/>
            <person name="Kovar C."/>
            <person name="Lara F."/>
            <person name="Lee S."/>
            <person name="Mata R."/>
            <person name="Mathew T."/>
            <person name="Moen C."/>
            <person name="Morales K."/>
            <person name="Munidasa M."/>
            <person name="Nazareth L."/>
            <person name="Ngo R."/>
            <person name="Nguyen L."/>
            <person name="Okwuonu G."/>
            <person name="Ongeri F."/>
            <person name="Patil S."/>
            <person name="Petrosino J."/>
            <person name="Pham C."/>
            <person name="Pham P."/>
            <person name="Pu L.-L."/>
            <person name="Puazo M."/>
            <person name="Raj R."/>
            <person name="Reid J."/>
            <person name="Rouhana J."/>
            <person name="Saada N."/>
            <person name="Shang Y."/>
            <person name="Simmons D."/>
            <person name="Thornton R."/>
            <person name="Warren J."/>
            <person name="Weissenberger G."/>
            <person name="Zhang J."/>
            <person name="Zhang L."/>
            <person name="Zhou C."/>
            <person name="Zhu D."/>
            <person name="Muzny D."/>
            <person name="Worley K."/>
            <person name="Gibbs R."/>
        </authorList>
    </citation>
    <scope>NUCLEOTIDE SEQUENCE [LARGE SCALE GENOMIC DNA]</scope>
    <source>
        <strain evidence="6 7">DSM 17361</strain>
    </source>
</reference>
<dbReference type="GO" id="GO:0015074">
    <property type="term" value="P:DNA integration"/>
    <property type="evidence" value="ECO:0007669"/>
    <property type="project" value="UniProtKB-KW"/>
</dbReference>
<evidence type="ECO:0000256" key="2">
    <source>
        <dbReference type="ARBA" id="ARBA00023125"/>
    </source>
</evidence>
<keyword evidence="1" id="KW-0229">DNA integration</keyword>
<dbReference type="InterPro" id="IPR010998">
    <property type="entry name" value="Integrase_recombinase_N"/>
</dbReference>
<gene>
    <name evidence="6" type="ORF">HMPREF0645_2662</name>
</gene>
<name>D1Q0C7_9BACT</name>
<comment type="caution">
    <text evidence="6">The sequence shown here is derived from an EMBL/GenBank/DDBJ whole genome shotgun (WGS) entry which is preliminary data.</text>
</comment>
<evidence type="ECO:0000259" key="5">
    <source>
        <dbReference type="PROSITE" id="PS51900"/>
    </source>
</evidence>
<dbReference type="Gene3D" id="1.10.150.130">
    <property type="match status" value="1"/>
</dbReference>
<dbReference type="InterPro" id="IPR011010">
    <property type="entry name" value="DNA_brk_join_enz"/>
</dbReference>
<accession>D1Q0C7</accession>
<evidence type="ECO:0000256" key="3">
    <source>
        <dbReference type="ARBA" id="ARBA00023172"/>
    </source>
</evidence>
<dbReference type="SUPFAM" id="SSF56349">
    <property type="entry name" value="DNA breaking-rejoining enzymes"/>
    <property type="match status" value="1"/>
</dbReference>
<keyword evidence="3" id="KW-0233">DNA recombination</keyword>
<dbReference type="HOGENOM" id="CLU_033139_8_0_10"/>
<dbReference type="PROSITE" id="PS51900">
    <property type="entry name" value="CB"/>
    <property type="match status" value="1"/>
</dbReference>
<dbReference type="Proteomes" id="UP000003160">
    <property type="component" value="Unassembled WGS sequence"/>
</dbReference>
<dbReference type="EMBL" id="ACKS01000108">
    <property type="protein sequence ID" value="EFA42912.1"/>
    <property type="molecule type" value="Genomic_DNA"/>
</dbReference>
<evidence type="ECO:0000256" key="1">
    <source>
        <dbReference type="ARBA" id="ARBA00022908"/>
    </source>
</evidence>
<dbReference type="Gene3D" id="1.10.443.10">
    <property type="entry name" value="Intergrase catalytic core"/>
    <property type="match status" value="1"/>
</dbReference>
<dbReference type="Pfam" id="PF13102">
    <property type="entry name" value="Phage_int_SAM_5"/>
    <property type="match status" value="1"/>
</dbReference>
<dbReference type="RefSeq" id="WP_007175057.1">
    <property type="nucleotide sequence ID" value="NZ_GG704783.1"/>
</dbReference>
<dbReference type="OrthoDB" id="5326076at2"/>
<dbReference type="GO" id="GO:0003677">
    <property type="term" value="F:DNA binding"/>
    <property type="evidence" value="ECO:0007669"/>
    <property type="project" value="UniProtKB-UniRule"/>
</dbReference>
<keyword evidence="2 4" id="KW-0238">DNA-binding</keyword>
<dbReference type="GO" id="GO:0006310">
    <property type="term" value="P:DNA recombination"/>
    <property type="evidence" value="ECO:0007669"/>
    <property type="project" value="UniProtKB-KW"/>
</dbReference>
<dbReference type="eggNOG" id="COG0582">
    <property type="taxonomic scope" value="Bacteria"/>
</dbReference>